<dbReference type="GO" id="GO:0004852">
    <property type="term" value="F:uroporphyrinogen-III synthase activity"/>
    <property type="evidence" value="ECO:0007669"/>
    <property type="project" value="InterPro"/>
</dbReference>
<dbReference type="GO" id="GO:0033014">
    <property type="term" value="P:tetrapyrrole biosynthetic process"/>
    <property type="evidence" value="ECO:0007669"/>
    <property type="project" value="InterPro"/>
</dbReference>
<dbReference type="Pfam" id="PF02602">
    <property type="entry name" value="HEM4"/>
    <property type="match status" value="1"/>
</dbReference>
<evidence type="ECO:0000313" key="3">
    <source>
        <dbReference type="Proteomes" id="UP000198994"/>
    </source>
</evidence>
<dbReference type="AlphaFoldDB" id="A0A1G7CHJ4"/>
<reference evidence="3" key="1">
    <citation type="submission" date="2016-10" db="EMBL/GenBank/DDBJ databases">
        <authorList>
            <person name="Varghese N."/>
            <person name="Submissions S."/>
        </authorList>
    </citation>
    <scope>NUCLEOTIDE SEQUENCE [LARGE SCALE GENOMIC DNA]</scope>
    <source>
        <strain evidence="3">DSM 10146</strain>
    </source>
</reference>
<feature type="domain" description="Tetrapyrrole biosynthesis uroporphyrinogen III synthase" evidence="1">
    <location>
        <begin position="31"/>
        <end position="225"/>
    </location>
</feature>
<organism evidence="2 3">
    <name type="scientific">Salipiger thiooxidans</name>
    <dbReference type="NCBI Taxonomy" id="282683"/>
    <lineage>
        <taxon>Bacteria</taxon>
        <taxon>Pseudomonadati</taxon>
        <taxon>Pseudomonadota</taxon>
        <taxon>Alphaproteobacteria</taxon>
        <taxon>Rhodobacterales</taxon>
        <taxon>Roseobacteraceae</taxon>
        <taxon>Salipiger</taxon>
    </lineage>
</organism>
<name>A0A1G7CHJ4_9RHOB</name>
<proteinExistence type="predicted"/>
<accession>A0A1G7CHJ4</accession>
<dbReference type="CDD" id="cd06578">
    <property type="entry name" value="HemD"/>
    <property type="match status" value="1"/>
</dbReference>
<dbReference type="RefSeq" id="WP_089956187.1">
    <property type="nucleotide sequence ID" value="NZ_FNAV01000003.1"/>
</dbReference>
<dbReference type="SUPFAM" id="SSF69618">
    <property type="entry name" value="HemD-like"/>
    <property type="match status" value="1"/>
</dbReference>
<dbReference type="OrthoDB" id="7204250at2"/>
<dbReference type="STRING" id="282683.SAMN04488105_103121"/>
<keyword evidence="3" id="KW-1185">Reference proteome</keyword>
<dbReference type="InterPro" id="IPR003754">
    <property type="entry name" value="4pyrrol_synth_uPrphyn_synth"/>
</dbReference>
<dbReference type="EMBL" id="FNAV01000003">
    <property type="protein sequence ID" value="SDE38166.1"/>
    <property type="molecule type" value="Genomic_DNA"/>
</dbReference>
<evidence type="ECO:0000313" key="2">
    <source>
        <dbReference type="EMBL" id="SDE38166.1"/>
    </source>
</evidence>
<dbReference type="Proteomes" id="UP000198994">
    <property type="component" value="Unassembled WGS sequence"/>
</dbReference>
<protein>
    <submittedName>
        <fullName evidence="2">Uroporphyrinogen-III synthase</fullName>
    </submittedName>
</protein>
<dbReference type="Gene3D" id="3.40.50.10090">
    <property type="match status" value="2"/>
</dbReference>
<sequence>MAQPDPVLLLTRPDAASRRFALDLEAEGLTGTRVIISPLIRISVNGPLPEMSDIRGVIFTSANGVSSYRVLGGAVLPLCYTVGDATAAAARAAGFSPRSARGNADALVELITREAPAGPLLHLRGRHGKGDVAARLTAAGIPTREAELYDQPAQELSAAAKAVLDGDAPVIVPLFSPRSAAQFAQAVQGRAPLFVAAMSGDVAAALGGLYVSRLEIPKHPDAAHMRSAVIGLLKDCGALVKGHGSVKG</sequence>
<gene>
    <name evidence="2" type="ORF">SAMN04488105_103121</name>
</gene>
<evidence type="ECO:0000259" key="1">
    <source>
        <dbReference type="Pfam" id="PF02602"/>
    </source>
</evidence>
<dbReference type="InterPro" id="IPR036108">
    <property type="entry name" value="4pyrrol_syn_uPrphyn_synt_sf"/>
</dbReference>